<dbReference type="GO" id="GO:0004088">
    <property type="term" value="F:carbamoyl-phosphate synthase (glutamine-hydrolyzing) activity"/>
    <property type="evidence" value="ECO:0007669"/>
    <property type="project" value="TreeGrafter"/>
</dbReference>
<evidence type="ECO:0000256" key="6">
    <source>
        <dbReference type="ARBA" id="ARBA00022975"/>
    </source>
</evidence>
<dbReference type="FunFam" id="1.10.1030.10:FF:000002">
    <property type="entry name" value="Carbamoyl-phosphate synthase large chain"/>
    <property type="match status" value="1"/>
</dbReference>
<evidence type="ECO:0000256" key="8">
    <source>
        <dbReference type="ARBA" id="ARBA00047359"/>
    </source>
</evidence>
<evidence type="ECO:0000256" key="2">
    <source>
        <dbReference type="ARBA" id="ARBA00022723"/>
    </source>
</evidence>
<dbReference type="Gene3D" id="3.30.470.20">
    <property type="entry name" value="ATP-grasp fold, B domain"/>
    <property type="match status" value="1"/>
</dbReference>
<protein>
    <recommendedName>
        <fullName evidence="9">Carbamoyl-phosphate synthetase large subunit oligomerisation domain-containing protein</fullName>
    </recommendedName>
</protein>
<evidence type="ECO:0000259" key="9">
    <source>
        <dbReference type="SMART" id="SM01096"/>
    </source>
</evidence>
<comment type="catalytic activity">
    <reaction evidence="8">
        <text>hydrogencarbonate + NH4(+) + 2 ATP = carbamoyl phosphate + 2 ADP + phosphate + 2 H(+)</text>
        <dbReference type="Rhea" id="RHEA:18029"/>
        <dbReference type="ChEBI" id="CHEBI:15378"/>
        <dbReference type="ChEBI" id="CHEBI:17544"/>
        <dbReference type="ChEBI" id="CHEBI:28938"/>
        <dbReference type="ChEBI" id="CHEBI:30616"/>
        <dbReference type="ChEBI" id="CHEBI:43474"/>
        <dbReference type="ChEBI" id="CHEBI:58228"/>
        <dbReference type="ChEBI" id="CHEBI:456216"/>
        <dbReference type="EC" id="6.3.4.16"/>
    </reaction>
</comment>
<dbReference type="PANTHER" id="PTHR11405">
    <property type="entry name" value="CARBAMOYLTRANSFERASE FAMILY MEMBER"/>
    <property type="match status" value="1"/>
</dbReference>
<evidence type="ECO:0000313" key="10">
    <source>
        <dbReference type="EMBL" id="GAG23617.1"/>
    </source>
</evidence>
<dbReference type="Gene3D" id="1.10.1030.10">
    <property type="entry name" value="Carbamoyl-phosphate synthetase, large subunit oligomerisation domain"/>
    <property type="match status" value="1"/>
</dbReference>
<evidence type="ECO:0000256" key="3">
    <source>
        <dbReference type="ARBA" id="ARBA00022741"/>
    </source>
</evidence>
<dbReference type="InterPro" id="IPR005480">
    <property type="entry name" value="CPSase_lsu_oligo"/>
</dbReference>
<keyword evidence="3" id="KW-0547">Nucleotide-binding</keyword>
<dbReference type="GO" id="GO:0006541">
    <property type="term" value="P:glutamine metabolic process"/>
    <property type="evidence" value="ECO:0007669"/>
    <property type="project" value="TreeGrafter"/>
</dbReference>
<evidence type="ECO:0000256" key="1">
    <source>
        <dbReference type="ARBA" id="ARBA00022598"/>
    </source>
</evidence>
<dbReference type="SUPFAM" id="SSF56059">
    <property type="entry name" value="Glutathione synthetase ATP-binding domain-like"/>
    <property type="match status" value="1"/>
</dbReference>
<reference evidence="10" key="1">
    <citation type="journal article" date="2014" name="Front. Microbiol.">
        <title>High frequency of phylogenetically diverse reductive dehalogenase-homologous genes in deep subseafloor sedimentary metagenomes.</title>
        <authorList>
            <person name="Kawai M."/>
            <person name="Futagami T."/>
            <person name="Toyoda A."/>
            <person name="Takaki Y."/>
            <person name="Nishi S."/>
            <person name="Hori S."/>
            <person name="Arai W."/>
            <person name="Tsubouchi T."/>
            <person name="Morono Y."/>
            <person name="Uchiyama I."/>
            <person name="Ito T."/>
            <person name="Fujiyama A."/>
            <person name="Inagaki F."/>
            <person name="Takami H."/>
        </authorList>
    </citation>
    <scope>NUCLEOTIDE SEQUENCE</scope>
    <source>
        <strain evidence="10">Expedition CK06-06</strain>
    </source>
</reference>
<accession>X0WK58</accession>
<dbReference type="GO" id="GO:0004087">
    <property type="term" value="F:carbamoyl-phosphate synthase (ammonia) activity"/>
    <property type="evidence" value="ECO:0007669"/>
    <property type="project" value="UniProtKB-EC"/>
</dbReference>
<dbReference type="GO" id="GO:0046872">
    <property type="term" value="F:metal ion binding"/>
    <property type="evidence" value="ECO:0007669"/>
    <property type="project" value="UniProtKB-KW"/>
</dbReference>
<proteinExistence type="predicted"/>
<keyword evidence="7" id="KW-0464">Manganese</keyword>
<dbReference type="SUPFAM" id="SSF48108">
    <property type="entry name" value="Carbamoyl phosphate synthetase, large subunit connection domain"/>
    <property type="match status" value="1"/>
</dbReference>
<comment type="caution">
    <text evidence="10">The sequence shown here is derived from an EMBL/GenBank/DDBJ whole genome shotgun (WGS) entry which is preliminary data.</text>
</comment>
<dbReference type="InterPro" id="IPR036897">
    <property type="entry name" value="CarbamoylP_synth_lsu_oligo_sf"/>
</dbReference>
<organism evidence="10">
    <name type="scientific">marine sediment metagenome</name>
    <dbReference type="NCBI Taxonomy" id="412755"/>
    <lineage>
        <taxon>unclassified sequences</taxon>
        <taxon>metagenomes</taxon>
        <taxon>ecological metagenomes</taxon>
    </lineage>
</organism>
<dbReference type="AlphaFoldDB" id="X0WK58"/>
<feature type="non-terminal residue" evidence="10">
    <location>
        <position position="1"/>
    </location>
</feature>
<evidence type="ECO:0000256" key="7">
    <source>
        <dbReference type="ARBA" id="ARBA00023211"/>
    </source>
</evidence>
<keyword evidence="5" id="KW-0460">Magnesium</keyword>
<keyword evidence="2" id="KW-0479">Metal-binding</keyword>
<dbReference type="Pfam" id="PF02787">
    <property type="entry name" value="CPSase_L_D3"/>
    <property type="match status" value="1"/>
</dbReference>
<evidence type="ECO:0000256" key="5">
    <source>
        <dbReference type="ARBA" id="ARBA00022842"/>
    </source>
</evidence>
<feature type="domain" description="Carbamoyl-phosphate synthetase large subunit oligomerisation" evidence="9">
    <location>
        <begin position="112"/>
        <end position="236"/>
    </location>
</feature>
<dbReference type="GO" id="GO:0006221">
    <property type="term" value="P:pyrimidine nucleotide biosynthetic process"/>
    <property type="evidence" value="ECO:0007669"/>
    <property type="project" value="UniProtKB-KW"/>
</dbReference>
<keyword evidence="4" id="KW-0067">ATP-binding</keyword>
<evidence type="ECO:0000256" key="4">
    <source>
        <dbReference type="ARBA" id="ARBA00022840"/>
    </source>
</evidence>
<dbReference type="GO" id="GO:0005737">
    <property type="term" value="C:cytoplasm"/>
    <property type="evidence" value="ECO:0007669"/>
    <property type="project" value="TreeGrafter"/>
</dbReference>
<dbReference type="GO" id="GO:0005524">
    <property type="term" value="F:ATP binding"/>
    <property type="evidence" value="ECO:0007669"/>
    <property type="project" value="UniProtKB-KW"/>
</dbReference>
<keyword evidence="6" id="KW-0665">Pyrimidine biosynthesis</keyword>
<dbReference type="EMBL" id="BARS01034557">
    <property type="protein sequence ID" value="GAG23617.1"/>
    <property type="molecule type" value="Genomic_DNA"/>
</dbReference>
<feature type="non-terminal residue" evidence="10">
    <location>
        <position position="259"/>
    </location>
</feature>
<gene>
    <name evidence="10" type="ORF">S01H1_53370</name>
</gene>
<keyword evidence="1" id="KW-0436">Ligase</keyword>
<dbReference type="SMART" id="SM01096">
    <property type="entry name" value="CPSase_L_D3"/>
    <property type="match status" value="1"/>
</dbReference>
<dbReference type="PANTHER" id="PTHR11405:SF53">
    <property type="entry name" value="CARBAMOYL-PHOSPHATE SYNTHASE [AMMONIA], MITOCHONDRIAL"/>
    <property type="match status" value="1"/>
</dbReference>
<name>X0WK58_9ZZZZ</name>
<sequence length="259" mass="29205">ALASKATGYPLAYVAAKLSLGYTLPELTNKITQVTSTCFEPALDYLVVKVPRWEARKFENIDARLGSQMKAIGEVMAIGRTFEEIIQKAVRMLGIGRELVEDVPVYDDMEAIRKELRKPTDQRMFVVADAIKAGMSIDEIHELSGIDPWFLHKIRNIVEMHARMKRARFSEPEFPDLLRRAKQLGFSDMKLSKLMGVSPEKMRSLRRYHGIVPCVKQIDSLAAEYPAKTNYLYTTYNGSTDDIDFSEKGEVVVLGAGPI</sequence>